<name>A0A6A1XUV1_BACOV</name>
<accession>A0A6A1XUV1</accession>
<gene>
    <name evidence="1" type="ORF">F3B53_03490</name>
</gene>
<comment type="caution">
    <text evidence="1">The sequence shown here is derived from an EMBL/GenBank/DDBJ whole genome shotgun (WGS) entry which is preliminary data.</text>
</comment>
<sequence length="95" mass="11107">MSKPRAYTEETLSIIARFFQTIDFLVSAKLMRGKATYCRLYNIDRRNFDAQSKNHSLGFFQVSWLLGLINDFRISAEWLMTGKGDMFKKDKSIVK</sequence>
<organism evidence="1 2">
    <name type="scientific">Bacteroides ovatus</name>
    <dbReference type="NCBI Taxonomy" id="28116"/>
    <lineage>
        <taxon>Bacteria</taxon>
        <taxon>Pseudomonadati</taxon>
        <taxon>Bacteroidota</taxon>
        <taxon>Bacteroidia</taxon>
        <taxon>Bacteroidales</taxon>
        <taxon>Bacteroidaceae</taxon>
        <taxon>Bacteroides</taxon>
    </lineage>
</organism>
<dbReference type="RefSeq" id="WP_122136380.1">
    <property type="nucleotide sequence ID" value="NZ_CP113514.1"/>
</dbReference>
<dbReference type="Proteomes" id="UP000375690">
    <property type="component" value="Unassembled WGS sequence"/>
</dbReference>
<dbReference type="EMBL" id="VWFC01000003">
    <property type="protein sequence ID" value="KAB1329736.1"/>
    <property type="molecule type" value="Genomic_DNA"/>
</dbReference>
<reference evidence="1 2" key="1">
    <citation type="journal article" date="2019" name="Nat. Med.">
        <title>A library of human gut bacterial isolates paired with longitudinal multiomics data enables mechanistic microbiome research.</title>
        <authorList>
            <person name="Poyet M."/>
            <person name="Groussin M."/>
            <person name="Gibbons S.M."/>
            <person name="Avila-Pacheco J."/>
            <person name="Jiang X."/>
            <person name="Kearney S.M."/>
            <person name="Perrotta A.R."/>
            <person name="Berdy B."/>
            <person name="Zhao S."/>
            <person name="Lieberman T.D."/>
            <person name="Swanson P.K."/>
            <person name="Smith M."/>
            <person name="Roesemann S."/>
            <person name="Alexander J.E."/>
            <person name="Rich S.A."/>
            <person name="Livny J."/>
            <person name="Vlamakis H."/>
            <person name="Clish C."/>
            <person name="Bullock K."/>
            <person name="Deik A."/>
            <person name="Scott J."/>
            <person name="Pierce K.A."/>
            <person name="Xavier R.J."/>
            <person name="Alm E.J."/>
        </authorList>
    </citation>
    <scope>NUCLEOTIDE SEQUENCE [LARGE SCALE GENOMIC DNA]</scope>
    <source>
        <strain evidence="1 2">BIOML-A2</strain>
    </source>
</reference>
<proteinExistence type="predicted"/>
<protein>
    <submittedName>
        <fullName evidence="1">Uncharacterized protein</fullName>
    </submittedName>
</protein>
<evidence type="ECO:0000313" key="1">
    <source>
        <dbReference type="EMBL" id="KAB1329736.1"/>
    </source>
</evidence>
<dbReference type="AlphaFoldDB" id="A0A6A1XUV1"/>
<evidence type="ECO:0000313" key="2">
    <source>
        <dbReference type="Proteomes" id="UP000375690"/>
    </source>
</evidence>